<dbReference type="Pfam" id="PF01040">
    <property type="entry name" value="UbiA"/>
    <property type="match status" value="1"/>
</dbReference>
<accession>A0AAN9V851</accession>
<reference evidence="6 7" key="1">
    <citation type="submission" date="2024-02" db="EMBL/GenBank/DDBJ databases">
        <title>De novo assembly and annotation of 12 fungi associated with fruit tree decline syndrome in Ontario, Canada.</title>
        <authorList>
            <person name="Sulman M."/>
            <person name="Ellouze W."/>
            <person name="Ilyukhin E."/>
        </authorList>
    </citation>
    <scope>NUCLEOTIDE SEQUENCE [LARGE SCALE GENOMIC DNA]</scope>
    <source>
        <strain evidence="6 7">M11/M66-122</strain>
    </source>
</reference>
<sequence>MSASESAPPTRLGRPPTRMSIGNIISVLWGFTESDLVTFAFPNTAFGILGALAGTFAAADNESGVVPRPPTWREIVLRLPLVLAFNWCNLLVFNMANQRSALSVAEDAVNKPWRPISSGKITPEQTRRAMLAIIPLSLWYHHLLGLWAYGLGMLAGIWAYNDLGGGDEAFLRELLIALGYGVFNHGSLRIALGSHGAEVGPKGNLWTAIISGVVLTTMQVQDLKDQAGDRLRGRKTIVLFLGERFSRGSIAFFVCVWSCVCAWFWAPPVWAGALMVALGGLVVWRVLMQRGGVADDRRTWRTWCFWHSCLYLLPFVDFGRAAFGTPPSTLIT</sequence>
<protein>
    <recommendedName>
        <fullName evidence="8">Digeranylgeranylglyceryl phosphate synthase</fullName>
    </recommendedName>
</protein>
<evidence type="ECO:0000256" key="1">
    <source>
        <dbReference type="ARBA" id="ARBA00004141"/>
    </source>
</evidence>
<dbReference type="EMBL" id="JAKJXP020000007">
    <property type="protein sequence ID" value="KAK7756329.1"/>
    <property type="molecule type" value="Genomic_DNA"/>
</dbReference>
<name>A0AAN9V851_9PEZI</name>
<feature type="transmembrane region" description="Helical" evidence="5">
    <location>
        <begin position="271"/>
        <end position="288"/>
    </location>
</feature>
<dbReference type="PANTHER" id="PTHR42723">
    <property type="entry name" value="CHLOROPHYLL SYNTHASE"/>
    <property type="match status" value="1"/>
</dbReference>
<proteinExistence type="predicted"/>
<dbReference type="AlphaFoldDB" id="A0AAN9V851"/>
<dbReference type="CDD" id="cd13965">
    <property type="entry name" value="PT_UbiA_3"/>
    <property type="match status" value="1"/>
</dbReference>
<dbReference type="GO" id="GO:0016020">
    <property type="term" value="C:membrane"/>
    <property type="evidence" value="ECO:0007669"/>
    <property type="project" value="UniProtKB-SubCell"/>
</dbReference>
<organism evidence="6 7">
    <name type="scientific">Diatrype stigma</name>
    <dbReference type="NCBI Taxonomy" id="117547"/>
    <lineage>
        <taxon>Eukaryota</taxon>
        <taxon>Fungi</taxon>
        <taxon>Dikarya</taxon>
        <taxon>Ascomycota</taxon>
        <taxon>Pezizomycotina</taxon>
        <taxon>Sordariomycetes</taxon>
        <taxon>Xylariomycetidae</taxon>
        <taxon>Xylariales</taxon>
        <taxon>Diatrypaceae</taxon>
        <taxon>Diatrype</taxon>
    </lineage>
</organism>
<comment type="caution">
    <text evidence="6">The sequence shown here is derived from an EMBL/GenBank/DDBJ whole genome shotgun (WGS) entry which is preliminary data.</text>
</comment>
<keyword evidence="4 5" id="KW-0472">Membrane</keyword>
<dbReference type="Proteomes" id="UP001320420">
    <property type="component" value="Unassembled WGS sequence"/>
</dbReference>
<dbReference type="InterPro" id="IPR000537">
    <property type="entry name" value="UbiA_prenyltransferase"/>
</dbReference>
<dbReference type="GO" id="GO:0016765">
    <property type="term" value="F:transferase activity, transferring alkyl or aryl (other than methyl) groups"/>
    <property type="evidence" value="ECO:0007669"/>
    <property type="project" value="InterPro"/>
</dbReference>
<evidence type="ECO:0000256" key="5">
    <source>
        <dbReference type="SAM" id="Phobius"/>
    </source>
</evidence>
<dbReference type="PANTHER" id="PTHR42723:SF1">
    <property type="entry name" value="CHLOROPHYLL SYNTHASE, CHLOROPLASTIC"/>
    <property type="match status" value="1"/>
</dbReference>
<evidence type="ECO:0000256" key="4">
    <source>
        <dbReference type="ARBA" id="ARBA00023136"/>
    </source>
</evidence>
<comment type="subcellular location">
    <subcellularLocation>
        <location evidence="1">Membrane</location>
        <topology evidence="1">Multi-pass membrane protein</topology>
    </subcellularLocation>
</comment>
<keyword evidence="2 5" id="KW-0812">Transmembrane</keyword>
<evidence type="ECO:0000313" key="6">
    <source>
        <dbReference type="EMBL" id="KAK7756329.1"/>
    </source>
</evidence>
<gene>
    <name evidence="6" type="ORF">SLS62_001555</name>
</gene>
<keyword evidence="3 5" id="KW-1133">Transmembrane helix</keyword>
<keyword evidence="7" id="KW-1185">Reference proteome</keyword>
<evidence type="ECO:0008006" key="8">
    <source>
        <dbReference type="Google" id="ProtNLM"/>
    </source>
</evidence>
<evidence type="ECO:0000256" key="3">
    <source>
        <dbReference type="ARBA" id="ARBA00022989"/>
    </source>
</evidence>
<feature type="transmembrane region" description="Helical" evidence="5">
    <location>
        <begin position="138"/>
        <end position="160"/>
    </location>
</feature>
<evidence type="ECO:0000313" key="7">
    <source>
        <dbReference type="Proteomes" id="UP001320420"/>
    </source>
</evidence>
<dbReference type="InterPro" id="IPR050475">
    <property type="entry name" value="Prenyltransferase_related"/>
</dbReference>
<evidence type="ECO:0000256" key="2">
    <source>
        <dbReference type="ARBA" id="ARBA00022692"/>
    </source>
</evidence>